<dbReference type="EMBL" id="NCKU01008709">
    <property type="protein sequence ID" value="RWS01737.1"/>
    <property type="molecule type" value="Genomic_DNA"/>
</dbReference>
<dbReference type="GO" id="GO:0005634">
    <property type="term" value="C:nucleus"/>
    <property type="evidence" value="ECO:0007669"/>
    <property type="project" value="TreeGrafter"/>
</dbReference>
<dbReference type="Gene3D" id="3.60.21.10">
    <property type="match status" value="1"/>
</dbReference>
<organism evidence="3 4">
    <name type="scientific">Dinothrombium tinctorium</name>
    <dbReference type="NCBI Taxonomy" id="1965070"/>
    <lineage>
        <taxon>Eukaryota</taxon>
        <taxon>Metazoa</taxon>
        <taxon>Ecdysozoa</taxon>
        <taxon>Arthropoda</taxon>
        <taxon>Chelicerata</taxon>
        <taxon>Arachnida</taxon>
        <taxon>Acari</taxon>
        <taxon>Acariformes</taxon>
        <taxon>Trombidiformes</taxon>
        <taxon>Prostigmata</taxon>
        <taxon>Anystina</taxon>
        <taxon>Parasitengona</taxon>
        <taxon>Trombidioidea</taxon>
        <taxon>Trombidiidae</taxon>
        <taxon>Dinothrombium</taxon>
    </lineage>
</organism>
<name>A0A3S4QCU0_9ACAR</name>
<dbReference type="SMART" id="SM00156">
    <property type="entry name" value="PP2Ac"/>
    <property type="match status" value="1"/>
</dbReference>
<dbReference type="SUPFAM" id="SSF56300">
    <property type="entry name" value="Metallo-dependent phosphatases"/>
    <property type="match status" value="1"/>
</dbReference>
<dbReference type="AlphaFoldDB" id="A0A3S4QCU0"/>
<dbReference type="PROSITE" id="PS00125">
    <property type="entry name" value="SER_THR_PHOSPHATASE"/>
    <property type="match status" value="1"/>
</dbReference>
<dbReference type="GO" id="GO:0005737">
    <property type="term" value="C:cytoplasm"/>
    <property type="evidence" value="ECO:0007669"/>
    <property type="project" value="TreeGrafter"/>
</dbReference>
<keyword evidence="1" id="KW-0378">Hydrolase</keyword>
<dbReference type="EC" id="3.1.3.16" evidence="1"/>
<dbReference type="CDD" id="cd00144">
    <property type="entry name" value="MPP_PPP_family"/>
    <property type="match status" value="1"/>
</dbReference>
<dbReference type="PANTHER" id="PTHR11668">
    <property type="entry name" value="SERINE/THREONINE PROTEIN PHOSPHATASE"/>
    <property type="match status" value="1"/>
</dbReference>
<dbReference type="InterPro" id="IPR004843">
    <property type="entry name" value="Calcineurin-like_PHP"/>
</dbReference>
<comment type="catalytic activity">
    <reaction evidence="1">
        <text>O-phospho-L-threonyl-[protein] + H2O = L-threonyl-[protein] + phosphate</text>
        <dbReference type="Rhea" id="RHEA:47004"/>
        <dbReference type="Rhea" id="RHEA-COMP:11060"/>
        <dbReference type="Rhea" id="RHEA-COMP:11605"/>
        <dbReference type="ChEBI" id="CHEBI:15377"/>
        <dbReference type="ChEBI" id="CHEBI:30013"/>
        <dbReference type="ChEBI" id="CHEBI:43474"/>
        <dbReference type="ChEBI" id="CHEBI:61977"/>
        <dbReference type="EC" id="3.1.3.16"/>
    </reaction>
</comment>
<accession>A0A3S4QCU0</accession>
<evidence type="ECO:0000313" key="4">
    <source>
        <dbReference type="Proteomes" id="UP000285301"/>
    </source>
</evidence>
<dbReference type="InterPro" id="IPR050341">
    <property type="entry name" value="PP1_catalytic_subunit"/>
</dbReference>
<evidence type="ECO:0000259" key="2">
    <source>
        <dbReference type="PROSITE" id="PS00125"/>
    </source>
</evidence>
<dbReference type="PANTHER" id="PTHR11668:SF496">
    <property type="entry name" value="SERINE_THREONINE-PROTEIN PHOSPHATASE"/>
    <property type="match status" value="1"/>
</dbReference>
<dbReference type="STRING" id="1965070.A0A3S4QCU0"/>
<evidence type="ECO:0000313" key="3">
    <source>
        <dbReference type="EMBL" id="RWS01737.1"/>
    </source>
</evidence>
<dbReference type="InterPro" id="IPR029052">
    <property type="entry name" value="Metallo-depent_PP-like"/>
</dbReference>
<comment type="caution">
    <text evidence="3">The sequence shown here is derived from an EMBL/GenBank/DDBJ whole genome shotgun (WGS) entry which is preliminary data.</text>
</comment>
<gene>
    <name evidence="3" type="ORF">B4U79_07120</name>
</gene>
<keyword evidence="4" id="KW-1185">Reference proteome</keyword>
<proteinExistence type="inferred from homology"/>
<feature type="domain" description="Serine/threonine specific protein phosphatases" evidence="2">
    <location>
        <begin position="130"/>
        <end position="135"/>
    </location>
</feature>
<reference evidence="3 4" key="1">
    <citation type="journal article" date="2018" name="Gigascience">
        <title>Genomes of trombidid mites reveal novel predicted allergens and laterally-transferred genes associated with secondary metabolism.</title>
        <authorList>
            <person name="Dong X."/>
            <person name="Chaisiri K."/>
            <person name="Xia D."/>
            <person name="Armstrong S.D."/>
            <person name="Fang Y."/>
            <person name="Donnelly M.J."/>
            <person name="Kadowaki T."/>
            <person name="McGarry J.W."/>
            <person name="Darby A.C."/>
            <person name="Makepeace B.L."/>
        </authorList>
    </citation>
    <scope>NUCLEOTIDE SEQUENCE [LARGE SCALE GENOMIC DNA]</scope>
    <source>
        <strain evidence="3">UoL-WK</strain>
    </source>
</reference>
<dbReference type="GO" id="GO:0004722">
    <property type="term" value="F:protein serine/threonine phosphatase activity"/>
    <property type="evidence" value="ECO:0007669"/>
    <property type="project" value="UniProtKB-EC"/>
</dbReference>
<dbReference type="Pfam" id="PF00149">
    <property type="entry name" value="Metallophos"/>
    <property type="match status" value="1"/>
</dbReference>
<dbReference type="PRINTS" id="PR00114">
    <property type="entry name" value="STPHPHTASE"/>
</dbReference>
<dbReference type="OrthoDB" id="6511427at2759"/>
<dbReference type="InterPro" id="IPR006186">
    <property type="entry name" value="Ser/Thr-sp_prot-phosphatase"/>
</dbReference>
<protein>
    <recommendedName>
        <fullName evidence="1">Serine/threonine-protein phosphatase</fullName>
        <ecNumber evidence="1">3.1.3.16</ecNumber>
    </recommendedName>
</protein>
<sequence>MDWIRDFAVAACGVRLKGKNSLPKELTWTETDREKLSTTIIKLCQDAQHLLQKDGRVIKVNSPTYVFGDIHGNLHDLITYEQILWDKGPACVRTSILFLGDYVDRGEFGIECIMYLLACKVLNPDKFYLLRGNHELRPIQTVFTFQKECFEKFGKNIGQTIWEKCNEVFDILPLCAVIDDSVFIAHWCIPTSATKIEELYNIPVPLINPENKSPAAWEILWNDPVSAKEFSDYAEMIRLQGESSALSSLQRFLPNTKRGTAYYFNEDAVAKFLSANNFSHIIRAHEMFPPRYQFHMGGKVTSVFSSSKYCNGNNEAVAIFVEQQRIRVFQIQTW</sequence>
<evidence type="ECO:0000256" key="1">
    <source>
        <dbReference type="RuleBase" id="RU004273"/>
    </source>
</evidence>
<comment type="similarity">
    <text evidence="1">Belongs to the PPP phosphatase family.</text>
</comment>
<dbReference type="Proteomes" id="UP000285301">
    <property type="component" value="Unassembled WGS sequence"/>
</dbReference>